<proteinExistence type="predicted"/>
<dbReference type="Pfam" id="PF16199">
    <property type="entry name" value="Radical_SAM_C"/>
    <property type="match status" value="1"/>
</dbReference>
<keyword evidence="4" id="KW-0479">Metal-binding</keyword>
<evidence type="ECO:0000313" key="8">
    <source>
        <dbReference type="EMBL" id="SMA49989.1"/>
    </source>
</evidence>
<evidence type="ECO:0000256" key="2">
    <source>
        <dbReference type="ARBA" id="ARBA00022485"/>
    </source>
</evidence>
<keyword evidence="6" id="KW-0411">Iron-sulfur</keyword>
<dbReference type="GO" id="GO:0003824">
    <property type="term" value="F:catalytic activity"/>
    <property type="evidence" value="ECO:0007669"/>
    <property type="project" value="InterPro"/>
</dbReference>
<dbReference type="Gene3D" id="3.80.30.20">
    <property type="entry name" value="tm_1862 like domain"/>
    <property type="match status" value="1"/>
</dbReference>
<dbReference type="AlphaFoldDB" id="A0A1X7APH7"/>
<dbReference type="InterPro" id="IPR039661">
    <property type="entry name" value="ELP3"/>
</dbReference>
<dbReference type="PANTHER" id="PTHR11135:SF1">
    <property type="entry name" value="PROTEIN YHCC"/>
    <property type="match status" value="1"/>
</dbReference>
<protein>
    <submittedName>
        <fullName evidence="8">Coproporphyrinogen III oxidase</fullName>
    </submittedName>
</protein>
<comment type="cofactor">
    <cofactor evidence="1">
        <name>[4Fe-4S] cluster</name>
        <dbReference type="ChEBI" id="CHEBI:49883"/>
    </cofactor>
</comment>
<feature type="domain" description="Radical SAM core" evidence="7">
    <location>
        <begin position="17"/>
        <end position="258"/>
    </location>
</feature>
<dbReference type="SFLD" id="SFLDG01091">
    <property type="entry name" value="uncharacterized_CHP01210-like"/>
    <property type="match status" value="1"/>
</dbReference>
<dbReference type="InterPro" id="IPR023404">
    <property type="entry name" value="rSAM_horseshoe"/>
</dbReference>
<dbReference type="InterPro" id="IPR058240">
    <property type="entry name" value="rSAM_sf"/>
</dbReference>
<dbReference type="GO" id="GO:0051539">
    <property type="term" value="F:4 iron, 4 sulfur cluster binding"/>
    <property type="evidence" value="ECO:0007669"/>
    <property type="project" value="UniProtKB-KW"/>
</dbReference>
<accession>A0A1X7APH7</accession>
<dbReference type="InterPro" id="IPR032432">
    <property type="entry name" value="Radical_SAM_C"/>
</dbReference>
<keyword evidence="5" id="KW-0408">Iron</keyword>
<dbReference type="SFLD" id="SFLDS00029">
    <property type="entry name" value="Radical_SAM"/>
    <property type="match status" value="1"/>
</dbReference>
<dbReference type="EMBL" id="FWPT01000010">
    <property type="protein sequence ID" value="SMA49989.1"/>
    <property type="molecule type" value="Genomic_DNA"/>
</dbReference>
<keyword evidence="2" id="KW-0004">4Fe-4S</keyword>
<evidence type="ECO:0000256" key="4">
    <source>
        <dbReference type="ARBA" id="ARBA00022723"/>
    </source>
</evidence>
<dbReference type="SFLD" id="SFLDG01086">
    <property type="entry name" value="elongater_protein-like"/>
    <property type="match status" value="1"/>
</dbReference>
<dbReference type="SUPFAM" id="SSF102114">
    <property type="entry name" value="Radical SAM enzymes"/>
    <property type="match status" value="1"/>
</dbReference>
<dbReference type="PROSITE" id="PS51918">
    <property type="entry name" value="RADICAL_SAM"/>
    <property type="match status" value="1"/>
</dbReference>
<keyword evidence="3" id="KW-0949">S-adenosyl-L-methionine</keyword>
<evidence type="ECO:0000256" key="3">
    <source>
        <dbReference type="ARBA" id="ARBA00022691"/>
    </source>
</evidence>
<dbReference type="Pfam" id="PF04055">
    <property type="entry name" value="Radical_SAM"/>
    <property type="match status" value="1"/>
</dbReference>
<dbReference type="InterPro" id="IPR007197">
    <property type="entry name" value="rSAM"/>
</dbReference>
<name>A0A1X7APH7_9GAMM</name>
<dbReference type="RefSeq" id="WP_087112433.1">
    <property type="nucleotide sequence ID" value="NZ_CBCSCN010000005.1"/>
</dbReference>
<dbReference type="Proteomes" id="UP000196573">
    <property type="component" value="Unassembled WGS sequence"/>
</dbReference>
<dbReference type="CDD" id="cd01335">
    <property type="entry name" value="Radical_SAM"/>
    <property type="match status" value="1"/>
</dbReference>
<dbReference type="OrthoDB" id="9801689at2"/>
<dbReference type="GO" id="GO:0046872">
    <property type="term" value="F:metal ion binding"/>
    <property type="evidence" value="ECO:0007669"/>
    <property type="project" value="UniProtKB-KW"/>
</dbReference>
<evidence type="ECO:0000313" key="9">
    <source>
        <dbReference type="Proteomes" id="UP000196573"/>
    </source>
</evidence>
<evidence type="ECO:0000256" key="1">
    <source>
        <dbReference type="ARBA" id="ARBA00001966"/>
    </source>
</evidence>
<organism evidence="8 9">
    <name type="scientific">Parendozoicomonas haliclonae</name>
    <dbReference type="NCBI Taxonomy" id="1960125"/>
    <lineage>
        <taxon>Bacteria</taxon>
        <taxon>Pseudomonadati</taxon>
        <taxon>Pseudomonadota</taxon>
        <taxon>Gammaproteobacteria</taxon>
        <taxon>Oceanospirillales</taxon>
        <taxon>Endozoicomonadaceae</taxon>
        <taxon>Parendozoicomonas</taxon>
    </lineage>
</organism>
<evidence type="ECO:0000256" key="6">
    <source>
        <dbReference type="ARBA" id="ARBA00023014"/>
    </source>
</evidence>
<dbReference type="PANTHER" id="PTHR11135">
    <property type="entry name" value="HISTONE ACETYLTRANSFERASE-RELATED"/>
    <property type="match status" value="1"/>
</dbReference>
<dbReference type="InterPro" id="IPR006638">
    <property type="entry name" value="Elp3/MiaA/NifB-like_rSAM"/>
</dbReference>
<gene>
    <name evidence="8" type="ORF">EHSB41UT_03780</name>
</gene>
<keyword evidence="9" id="KW-1185">Reference proteome</keyword>
<evidence type="ECO:0000259" key="7">
    <source>
        <dbReference type="PROSITE" id="PS51918"/>
    </source>
</evidence>
<dbReference type="NCBIfam" id="TIGR01212">
    <property type="entry name" value="TIGR01212 family radical SAM protein"/>
    <property type="match status" value="1"/>
</dbReference>
<evidence type="ECO:0000256" key="5">
    <source>
        <dbReference type="ARBA" id="ARBA00023004"/>
    </source>
</evidence>
<dbReference type="SMART" id="SM00729">
    <property type="entry name" value="Elp3"/>
    <property type="match status" value="1"/>
</dbReference>
<sequence>MDLTRYVNTFGRYLQSKYGERIHKLSVNAAFTCPNRDGAKGIGGCTFCNNRSFSPNSTNSALSVTEQLAAAREKVAKVRKARKYLAYFQSYSNTYGDLQQLKALYDQALAEPDVIGLCVGTRPDCVPDPVLELLASYQAQGKEIWLELGLQSSFDATLERINRGHTFADYEDAIIRAHKYDLNICTHIIMGLPGETAKDTLVTYKKILDLGVRAIKVHPLHIVKGTQMAREWKQGDIPELSMDDYVETLTEIILTAPKDLLFHRLTGSGEHQYLLAPEWVKHKWDILGAVYKRLEERSTKD</sequence>
<dbReference type="InterPro" id="IPR005911">
    <property type="entry name" value="YhcC-like"/>
</dbReference>
<reference evidence="8 9" key="1">
    <citation type="submission" date="2017-03" db="EMBL/GenBank/DDBJ databases">
        <authorList>
            <person name="Afonso C.L."/>
            <person name="Miller P.J."/>
            <person name="Scott M.A."/>
            <person name="Spackman E."/>
            <person name="Goraichik I."/>
            <person name="Dimitrov K.M."/>
            <person name="Suarez D.L."/>
            <person name="Swayne D.E."/>
        </authorList>
    </citation>
    <scope>NUCLEOTIDE SEQUENCE [LARGE SCALE GENOMIC DNA]</scope>
    <source>
        <strain evidence="8">SB41UT1</strain>
    </source>
</reference>